<evidence type="ECO:0000313" key="4">
    <source>
        <dbReference type="EMBL" id="KAI9636344.1"/>
    </source>
</evidence>
<dbReference type="GO" id="GO:1902975">
    <property type="term" value="P:mitotic DNA replication initiation"/>
    <property type="evidence" value="ECO:0007669"/>
    <property type="project" value="TreeGrafter"/>
</dbReference>
<evidence type="ECO:0000256" key="1">
    <source>
        <dbReference type="RuleBase" id="RU367161"/>
    </source>
</evidence>
<feature type="domain" description="DNA replication complex GINS protein PSF3 N-terminal" evidence="3">
    <location>
        <begin position="48"/>
        <end position="99"/>
    </location>
</feature>
<name>A0AA38LW42_9TREE</name>
<keyword evidence="5" id="KW-1185">Reference proteome</keyword>
<reference evidence="4" key="1">
    <citation type="journal article" date="2022" name="G3 (Bethesda)">
        <title>High quality genome of the basidiomycete yeast Dioszegia hungarica PDD-24b-2 isolated from cloud water.</title>
        <authorList>
            <person name="Jarrige D."/>
            <person name="Haridas S."/>
            <person name="Bleykasten-Grosshans C."/>
            <person name="Joly M."/>
            <person name="Nadalig T."/>
            <person name="Sancelme M."/>
            <person name="Vuilleumier S."/>
            <person name="Grigoriev I.V."/>
            <person name="Amato P."/>
            <person name="Bringel F."/>
        </authorList>
    </citation>
    <scope>NUCLEOTIDE SEQUENCE</scope>
    <source>
        <strain evidence="4">PDD-24b-2</strain>
    </source>
</reference>
<dbReference type="CDD" id="cd21693">
    <property type="entry name" value="GINS_B_Psf3"/>
    <property type="match status" value="1"/>
</dbReference>
<dbReference type="InterPro" id="IPR036224">
    <property type="entry name" value="GINS_bundle-like_dom_sf"/>
</dbReference>
<dbReference type="PANTHER" id="PTHR22768">
    <property type="entry name" value="DNA REPLICATION COMPLEX GINS PROTEIN PSF3"/>
    <property type="match status" value="1"/>
</dbReference>
<dbReference type="RefSeq" id="XP_052946121.1">
    <property type="nucleotide sequence ID" value="XM_053093210.1"/>
</dbReference>
<comment type="caution">
    <text evidence="4">The sequence shown here is derived from an EMBL/GenBank/DDBJ whole genome shotgun (WGS) entry which is preliminary data.</text>
</comment>
<dbReference type="InterPro" id="IPR010492">
    <property type="entry name" value="GINS_Psf3"/>
</dbReference>
<dbReference type="Gene3D" id="1.20.58.2050">
    <property type="match status" value="1"/>
</dbReference>
<dbReference type="AlphaFoldDB" id="A0AA38LW42"/>
<dbReference type="CDD" id="cd11713">
    <property type="entry name" value="GINS_A_psf3"/>
    <property type="match status" value="1"/>
</dbReference>
<dbReference type="EMBL" id="JAKWFO010000005">
    <property type="protein sequence ID" value="KAI9636344.1"/>
    <property type="molecule type" value="Genomic_DNA"/>
</dbReference>
<dbReference type="SUPFAM" id="SSF160059">
    <property type="entry name" value="PriA/YqbF domain"/>
    <property type="match status" value="1"/>
</dbReference>
<dbReference type="Pfam" id="PF22466">
    <property type="entry name" value="PSF3_N"/>
    <property type="match status" value="1"/>
</dbReference>
<dbReference type="GO" id="GO:0000811">
    <property type="term" value="C:GINS complex"/>
    <property type="evidence" value="ECO:0007669"/>
    <property type="project" value="UniProtKB-UniRule"/>
</dbReference>
<feature type="compositionally biased region" description="Basic and acidic residues" evidence="2">
    <location>
        <begin position="178"/>
        <end position="187"/>
    </location>
</feature>
<dbReference type="Proteomes" id="UP001164286">
    <property type="component" value="Unassembled WGS sequence"/>
</dbReference>
<feature type="region of interest" description="Disordered" evidence="2">
    <location>
        <begin position="178"/>
        <end position="200"/>
    </location>
</feature>
<comment type="function">
    <text evidence="1">The GINS complex plays an essential role in the initiation of DNA replication.</text>
</comment>
<dbReference type="SUPFAM" id="SSF158573">
    <property type="entry name" value="GINS helical bundle-like"/>
    <property type="match status" value="1"/>
</dbReference>
<dbReference type="InterPro" id="IPR055221">
    <property type="entry name" value="PSF3_N"/>
</dbReference>
<sequence length="236" mass="26224">MPALREVAFSRAKDATAEVFVPSSLDNEQEELAPLRIAAPEMADEDYYSLQSILADNHKLTCSFTLAVEGLGYLEGGTDADLQENAKVELPFWLAQTLSINEFTTFPLPQPYSPRVRAALNASAPSVKLSNQVGSNGWWYRWGSKIADVLDDRPQADLLKIMFRAFVARLPPLQDLSAHHASSDHSVPESGAGTGENFREGMEGDERELFRIGQDSGQMIKAWYDSTWGQRAFARR</sequence>
<evidence type="ECO:0000313" key="5">
    <source>
        <dbReference type="Proteomes" id="UP001164286"/>
    </source>
</evidence>
<comment type="subcellular location">
    <subcellularLocation>
        <location evidence="1">Nucleus</location>
    </subcellularLocation>
</comment>
<protein>
    <recommendedName>
        <fullName evidence="1">DNA replication complex GINS protein PSF3</fullName>
    </recommendedName>
</protein>
<comment type="subunit">
    <text evidence="1">Component of the GINS complex.</text>
</comment>
<dbReference type="PANTHER" id="PTHR22768:SF0">
    <property type="entry name" value="DNA REPLICATION COMPLEX GINS PROTEIN PSF3"/>
    <property type="match status" value="1"/>
</dbReference>
<keyword evidence="1" id="KW-0235">DNA replication</keyword>
<evidence type="ECO:0000256" key="2">
    <source>
        <dbReference type="SAM" id="MobiDB-lite"/>
    </source>
</evidence>
<accession>A0AA38LW42</accession>
<dbReference type="InterPro" id="IPR038437">
    <property type="entry name" value="GINS_Psf3_sf"/>
</dbReference>
<evidence type="ECO:0000259" key="3">
    <source>
        <dbReference type="Pfam" id="PF22466"/>
    </source>
</evidence>
<comment type="similarity">
    <text evidence="1">Belongs to the GINS3/PSF3 family.</text>
</comment>
<proteinExistence type="inferred from homology"/>
<organism evidence="4 5">
    <name type="scientific">Dioszegia hungarica</name>
    <dbReference type="NCBI Taxonomy" id="4972"/>
    <lineage>
        <taxon>Eukaryota</taxon>
        <taxon>Fungi</taxon>
        <taxon>Dikarya</taxon>
        <taxon>Basidiomycota</taxon>
        <taxon>Agaricomycotina</taxon>
        <taxon>Tremellomycetes</taxon>
        <taxon>Tremellales</taxon>
        <taxon>Bulleribasidiaceae</taxon>
        <taxon>Dioszegia</taxon>
    </lineage>
</organism>
<dbReference type="GeneID" id="77732415"/>
<keyword evidence="1" id="KW-0539">Nucleus</keyword>
<gene>
    <name evidence="4" type="ORF">MKK02DRAFT_45051</name>
</gene>